<gene>
    <name evidence="12" type="primary">modB</name>
    <name evidence="12" type="ORF">NCTC11088_01471</name>
</gene>
<keyword evidence="3 9" id="KW-0813">Transport</keyword>
<evidence type="ECO:0000256" key="2">
    <source>
        <dbReference type="ARBA" id="ARBA00007069"/>
    </source>
</evidence>
<protein>
    <recommendedName>
        <fullName evidence="10">Molybdenum transport system permease</fullName>
    </recommendedName>
</protein>
<dbReference type="GO" id="GO:0015098">
    <property type="term" value="F:molybdate ion transmembrane transporter activity"/>
    <property type="evidence" value="ECO:0007669"/>
    <property type="project" value="UniProtKB-UniRule"/>
</dbReference>
<organism evidence="12 13">
    <name type="scientific">Peptoniphilus indolicus</name>
    <dbReference type="NCBI Taxonomy" id="33030"/>
    <lineage>
        <taxon>Bacteria</taxon>
        <taxon>Bacillati</taxon>
        <taxon>Bacillota</taxon>
        <taxon>Tissierellia</taxon>
        <taxon>Tissierellales</taxon>
        <taxon>Peptoniphilaceae</taxon>
        <taxon>Peptoniphilus</taxon>
    </lineage>
</organism>
<dbReference type="InterPro" id="IPR011867">
    <property type="entry name" value="ModB_ABC"/>
</dbReference>
<dbReference type="CDD" id="cd06261">
    <property type="entry name" value="TM_PBP2"/>
    <property type="match status" value="1"/>
</dbReference>
<evidence type="ECO:0000313" key="12">
    <source>
        <dbReference type="EMBL" id="SUB75673.1"/>
    </source>
</evidence>
<dbReference type="InterPro" id="IPR000515">
    <property type="entry name" value="MetI-like"/>
</dbReference>
<feature type="transmembrane region" description="Helical" evidence="9">
    <location>
        <begin position="72"/>
        <end position="97"/>
    </location>
</feature>
<dbReference type="PANTHER" id="PTHR30183">
    <property type="entry name" value="MOLYBDENUM TRANSPORT SYSTEM PERMEASE PROTEIN MODB"/>
    <property type="match status" value="1"/>
</dbReference>
<reference evidence="12 13" key="1">
    <citation type="submission" date="2018-06" db="EMBL/GenBank/DDBJ databases">
        <authorList>
            <consortium name="Pathogen Informatics"/>
            <person name="Doyle S."/>
        </authorList>
    </citation>
    <scope>NUCLEOTIDE SEQUENCE [LARGE SCALE GENOMIC DNA]</scope>
    <source>
        <strain evidence="12 13">NCTC11088</strain>
    </source>
</reference>
<accession>A0A379DEG8</accession>
<feature type="transmembrane region" description="Helical" evidence="9">
    <location>
        <begin position="6"/>
        <end position="30"/>
    </location>
</feature>
<evidence type="ECO:0000259" key="11">
    <source>
        <dbReference type="PROSITE" id="PS50928"/>
    </source>
</evidence>
<keyword evidence="8 9" id="KW-0472">Membrane</keyword>
<evidence type="ECO:0000256" key="10">
    <source>
        <dbReference type="RuleBase" id="RU365097"/>
    </source>
</evidence>
<feature type="transmembrane region" description="Helical" evidence="9">
    <location>
        <begin position="37"/>
        <end position="60"/>
    </location>
</feature>
<sequence length="211" mass="22914">MELISNSILFASVASIFTFILAILAARVVLKRESRILDILFTLPMVLPPTVMGFLLLIVLGNKGIFGGFYNLLNIQILFTPAANIIAATVVSFPIMYKSAYAAFKSVNEDCILVSKTLGLSDGEIFRKITLPLSKYGLVSGLILSFSRALGEFGATMMVSGNIKGKTQTLSTAIYTAVQAGNYNQAYMLVLLVIAISAVLIFLTMFFTEKK</sequence>
<dbReference type="Proteomes" id="UP000254777">
    <property type="component" value="Unassembled WGS sequence"/>
</dbReference>
<dbReference type="AlphaFoldDB" id="A0A379DEG8"/>
<dbReference type="RefSeq" id="WP_004820858.1">
    <property type="nucleotide sequence ID" value="NZ_UGTH01000001.1"/>
</dbReference>
<keyword evidence="6 9" id="KW-0812">Transmembrane</keyword>
<name>A0A379DEG8_9FIRM</name>
<comment type="caution">
    <text evidence="10">Lacks conserved residue(s) required for the propagation of feature annotation.</text>
</comment>
<evidence type="ECO:0000256" key="8">
    <source>
        <dbReference type="ARBA" id="ARBA00023136"/>
    </source>
</evidence>
<keyword evidence="5 10" id="KW-0500">Molybdenum</keyword>
<comment type="similarity">
    <text evidence="2 10">Belongs to the binding-protein-dependent transport system permease family. CysTW subfamily.</text>
</comment>
<evidence type="ECO:0000256" key="7">
    <source>
        <dbReference type="ARBA" id="ARBA00022989"/>
    </source>
</evidence>
<dbReference type="PANTHER" id="PTHR30183:SF3">
    <property type="entry name" value="MOLYBDENUM TRANSPORT SYSTEM PERMEASE PROTEIN MODB"/>
    <property type="match status" value="1"/>
</dbReference>
<comment type="subcellular location">
    <subcellularLocation>
        <location evidence="1 9">Cell membrane</location>
        <topology evidence="1 9">Multi-pass membrane protein</topology>
    </subcellularLocation>
</comment>
<feature type="transmembrane region" description="Helical" evidence="9">
    <location>
        <begin position="186"/>
        <end position="207"/>
    </location>
</feature>
<dbReference type="GO" id="GO:0005886">
    <property type="term" value="C:plasma membrane"/>
    <property type="evidence" value="ECO:0007669"/>
    <property type="project" value="UniProtKB-SubCell"/>
</dbReference>
<evidence type="ECO:0000256" key="6">
    <source>
        <dbReference type="ARBA" id="ARBA00022692"/>
    </source>
</evidence>
<evidence type="ECO:0000256" key="4">
    <source>
        <dbReference type="ARBA" id="ARBA00022475"/>
    </source>
</evidence>
<comment type="function">
    <text evidence="10">Part of the binding-protein-dependent transport system for molybdenum; probably responsible for the translocation of the substrate across the membrane.</text>
</comment>
<keyword evidence="7 9" id="KW-1133">Transmembrane helix</keyword>
<dbReference type="InterPro" id="IPR035906">
    <property type="entry name" value="MetI-like_sf"/>
</dbReference>
<dbReference type="PROSITE" id="PS50928">
    <property type="entry name" value="ABC_TM1"/>
    <property type="match status" value="1"/>
</dbReference>
<keyword evidence="4 10" id="KW-1003">Cell membrane</keyword>
<feature type="domain" description="ABC transmembrane type-1" evidence="11">
    <location>
        <begin position="4"/>
        <end position="204"/>
    </location>
</feature>
<dbReference type="EMBL" id="UGTH01000001">
    <property type="protein sequence ID" value="SUB75673.1"/>
    <property type="molecule type" value="Genomic_DNA"/>
</dbReference>
<dbReference type="SUPFAM" id="SSF161098">
    <property type="entry name" value="MetI-like"/>
    <property type="match status" value="1"/>
</dbReference>
<dbReference type="NCBIfam" id="TIGR02141">
    <property type="entry name" value="modB_ABC"/>
    <property type="match status" value="1"/>
</dbReference>
<evidence type="ECO:0000256" key="1">
    <source>
        <dbReference type="ARBA" id="ARBA00004651"/>
    </source>
</evidence>
<evidence type="ECO:0000256" key="9">
    <source>
        <dbReference type="RuleBase" id="RU363032"/>
    </source>
</evidence>
<dbReference type="Pfam" id="PF00528">
    <property type="entry name" value="BPD_transp_1"/>
    <property type="match status" value="1"/>
</dbReference>
<dbReference type="Gene3D" id="1.10.3720.10">
    <property type="entry name" value="MetI-like"/>
    <property type="match status" value="1"/>
</dbReference>
<evidence type="ECO:0000256" key="3">
    <source>
        <dbReference type="ARBA" id="ARBA00022448"/>
    </source>
</evidence>
<evidence type="ECO:0000313" key="13">
    <source>
        <dbReference type="Proteomes" id="UP000254777"/>
    </source>
</evidence>
<evidence type="ECO:0000256" key="5">
    <source>
        <dbReference type="ARBA" id="ARBA00022505"/>
    </source>
</evidence>
<proteinExistence type="inferred from homology"/>